<dbReference type="PANTHER" id="PTHR42718">
    <property type="entry name" value="MAJOR FACILITATOR SUPERFAMILY MULTIDRUG TRANSPORTER MFSC"/>
    <property type="match status" value="1"/>
</dbReference>
<feature type="transmembrane region" description="Helical" evidence="7">
    <location>
        <begin position="322"/>
        <end position="341"/>
    </location>
</feature>
<dbReference type="EMBL" id="RFFG01000016">
    <property type="protein sequence ID" value="RMI44925.1"/>
    <property type="molecule type" value="Genomic_DNA"/>
</dbReference>
<evidence type="ECO:0000256" key="6">
    <source>
        <dbReference type="ARBA" id="ARBA00023136"/>
    </source>
</evidence>
<comment type="subcellular location">
    <subcellularLocation>
        <location evidence="1">Cell membrane</location>
        <topology evidence="1">Multi-pass membrane protein</topology>
    </subcellularLocation>
</comment>
<organism evidence="9 10">
    <name type="scientific">Actinomadura harenae</name>
    <dbReference type="NCBI Taxonomy" id="2483351"/>
    <lineage>
        <taxon>Bacteria</taxon>
        <taxon>Bacillati</taxon>
        <taxon>Actinomycetota</taxon>
        <taxon>Actinomycetes</taxon>
        <taxon>Streptosporangiales</taxon>
        <taxon>Thermomonosporaceae</taxon>
        <taxon>Actinomadura</taxon>
    </lineage>
</organism>
<keyword evidence="5 7" id="KW-1133">Transmembrane helix</keyword>
<feature type="transmembrane region" description="Helical" evidence="7">
    <location>
        <begin position="416"/>
        <end position="437"/>
    </location>
</feature>
<feature type="transmembrane region" description="Helical" evidence="7">
    <location>
        <begin position="55"/>
        <end position="76"/>
    </location>
</feature>
<evidence type="ECO:0000256" key="3">
    <source>
        <dbReference type="ARBA" id="ARBA00022475"/>
    </source>
</evidence>
<dbReference type="PANTHER" id="PTHR42718:SF39">
    <property type="entry name" value="ACTINORHODIN TRANSPORTER-RELATED"/>
    <property type="match status" value="1"/>
</dbReference>
<evidence type="ECO:0000256" key="5">
    <source>
        <dbReference type="ARBA" id="ARBA00022989"/>
    </source>
</evidence>
<protein>
    <submittedName>
        <fullName evidence="9">DHA2 family efflux MFS transporter permease subunit</fullName>
    </submittedName>
</protein>
<dbReference type="OrthoDB" id="783189at2"/>
<keyword evidence="6 7" id="KW-0472">Membrane</keyword>
<dbReference type="InterPro" id="IPR020846">
    <property type="entry name" value="MFS_dom"/>
</dbReference>
<keyword evidence="2" id="KW-0813">Transport</keyword>
<feature type="transmembrane region" description="Helical" evidence="7">
    <location>
        <begin position="179"/>
        <end position="198"/>
    </location>
</feature>
<dbReference type="SUPFAM" id="SSF103473">
    <property type="entry name" value="MFS general substrate transporter"/>
    <property type="match status" value="1"/>
</dbReference>
<dbReference type="RefSeq" id="WP_122194362.1">
    <property type="nucleotide sequence ID" value="NZ_JBHSKC010000032.1"/>
</dbReference>
<reference evidence="9 10" key="1">
    <citation type="submission" date="2018-10" db="EMBL/GenBank/DDBJ databases">
        <title>Isolation from soil.</title>
        <authorList>
            <person name="Hu J."/>
        </authorList>
    </citation>
    <scope>NUCLEOTIDE SEQUENCE [LARGE SCALE GENOMIC DNA]</scope>
    <source>
        <strain evidence="9 10">NEAU-Ht49</strain>
    </source>
</reference>
<feature type="transmembrane region" description="Helical" evidence="7">
    <location>
        <begin position="143"/>
        <end position="167"/>
    </location>
</feature>
<evidence type="ECO:0000256" key="1">
    <source>
        <dbReference type="ARBA" id="ARBA00004651"/>
    </source>
</evidence>
<feature type="domain" description="Major facilitator superfamily (MFS) profile" evidence="8">
    <location>
        <begin position="21"/>
        <end position="480"/>
    </location>
</feature>
<evidence type="ECO:0000256" key="7">
    <source>
        <dbReference type="SAM" id="Phobius"/>
    </source>
</evidence>
<evidence type="ECO:0000256" key="2">
    <source>
        <dbReference type="ARBA" id="ARBA00022448"/>
    </source>
</evidence>
<gene>
    <name evidence="9" type="ORF">EBO15_11670</name>
</gene>
<dbReference type="GO" id="GO:0022857">
    <property type="term" value="F:transmembrane transporter activity"/>
    <property type="evidence" value="ECO:0007669"/>
    <property type="project" value="InterPro"/>
</dbReference>
<dbReference type="InterPro" id="IPR011701">
    <property type="entry name" value="MFS"/>
</dbReference>
<name>A0A3M2M8M4_9ACTN</name>
<accession>A0A3M2M8M4</accession>
<dbReference type="Pfam" id="PF07690">
    <property type="entry name" value="MFS_1"/>
    <property type="match status" value="1"/>
</dbReference>
<feature type="transmembrane region" description="Helical" evidence="7">
    <location>
        <begin position="279"/>
        <end position="302"/>
    </location>
</feature>
<evidence type="ECO:0000256" key="4">
    <source>
        <dbReference type="ARBA" id="ARBA00022692"/>
    </source>
</evidence>
<dbReference type="InterPro" id="IPR004638">
    <property type="entry name" value="EmrB-like"/>
</dbReference>
<dbReference type="AlphaFoldDB" id="A0A3M2M8M4"/>
<dbReference type="Gene3D" id="1.20.1720.10">
    <property type="entry name" value="Multidrug resistance protein D"/>
    <property type="match status" value="1"/>
</dbReference>
<dbReference type="NCBIfam" id="TIGR00711">
    <property type="entry name" value="efflux_EmrB"/>
    <property type="match status" value="1"/>
</dbReference>
<dbReference type="Proteomes" id="UP000282674">
    <property type="component" value="Unassembled WGS sequence"/>
</dbReference>
<feature type="transmembrane region" description="Helical" evidence="7">
    <location>
        <begin position="88"/>
        <end position="106"/>
    </location>
</feature>
<feature type="transmembrane region" description="Helical" evidence="7">
    <location>
        <begin position="241"/>
        <end position="258"/>
    </location>
</feature>
<dbReference type="CDD" id="cd17321">
    <property type="entry name" value="MFS_MMR_MDR_like"/>
    <property type="match status" value="1"/>
</dbReference>
<dbReference type="PRINTS" id="PR01036">
    <property type="entry name" value="TCRTETB"/>
</dbReference>
<keyword evidence="3" id="KW-1003">Cell membrane</keyword>
<proteinExistence type="predicted"/>
<feature type="transmembrane region" description="Helical" evidence="7">
    <location>
        <begin position="112"/>
        <end position="131"/>
    </location>
</feature>
<comment type="caution">
    <text evidence="9">The sequence shown here is derived from an EMBL/GenBank/DDBJ whole genome shotgun (WGS) entry which is preliminary data.</text>
</comment>
<dbReference type="InterPro" id="IPR036259">
    <property type="entry name" value="MFS_trans_sf"/>
</dbReference>
<dbReference type="Gene3D" id="1.20.1250.20">
    <property type="entry name" value="MFS general substrate transporter like domains"/>
    <property type="match status" value="1"/>
</dbReference>
<dbReference type="GO" id="GO:0005886">
    <property type="term" value="C:plasma membrane"/>
    <property type="evidence" value="ECO:0007669"/>
    <property type="project" value="UniProtKB-SubCell"/>
</dbReference>
<feature type="transmembrane region" description="Helical" evidence="7">
    <location>
        <begin position="457"/>
        <end position="476"/>
    </location>
</feature>
<sequence>MSTGTTSPAPTPVTGTGRTVALVVILLASFMDLLDVTIVNITLPSVENDLGASSAQLQWMLTGYTLAFALGIITGARLGDLFGYKRTFLVGIAGFTIASALCGGAPTAEALVVARIVQGLFAAAMVPQVLSQIQVMYAPHERGGAMAAFSSLSGLAAAAGPILGAALLEADWFGQGWRAVFWINVPVGALALAAALMVLPEARGATRPRLDAVGMLLSAAGLVLILYPLIKGSAERPWPLWTYPSMAVGIAVLAVFVRHQRSLSARSRSPLIETGLFRIRSVGGGLLVQFLFFLPVMGFFLTFMQLLQPGLGMTPMKAGLTILPWPIATTVAAGLGAAVLLPRLGRTTVQIGIVVLAAGFVLLAATATDATHDTGVLAFLPGVIVGGAGMGLTVAPLAQLTLEEVPAVHAASGSGLFNTVAQLAASVGVAVIGTVFFSRLTGHSGPALDRYTTAYGATLWASLLLLAATLAASFLLPHKKKASEQVSSPT</sequence>
<evidence type="ECO:0000313" key="10">
    <source>
        <dbReference type="Proteomes" id="UP000282674"/>
    </source>
</evidence>
<keyword evidence="4 7" id="KW-0812">Transmembrane</keyword>
<evidence type="ECO:0000313" key="9">
    <source>
        <dbReference type="EMBL" id="RMI44925.1"/>
    </source>
</evidence>
<feature type="transmembrane region" description="Helical" evidence="7">
    <location>
        <begin position="20"/>
        <end position="43"/>
    </location>
</feature>
<feature type="transmembrane region" description="Helical" evidence="7">
    <location>
        <begin position="348"/>
        <end position="368"/>
    </location>
</feature>
<dbReference type="PROSITE" id="PS50850">
    <property type="entry name" value="MFS"/>
    <property type="match status" value="1"/>
</dbReference>
<evidence type="ECO:0000259" key="8">
    <source>
        <dbReference type="PROSITE" id="PS50850"/>
    </source>
</evidence>
<feature type="transmembrane region" description="Helical" evidence="7">
    <location>
        <begin position="210"/>
        <end position="229"/>
    </location>
</feature>
<feature type="transmembrane region" description="Helical" evidence="7">
    <location>
        <begin position="374"/>
        <end position="395"/>
    </location>
</feature>
<keyword evidence="10" id="KW-1185">Reference proteome</keyword>